<dbReference type="InterPro" id="IPR029063">
    <property type="entry name" value="SAM-dependent_MTases_sf"/>
</dbReference>
<name>A0A3D8IYT1_9HELI</name>
<proteinExistence type="predicted"/>
<evidence type="ECO:0000259" key="1">
    <source>
        <dbReference type="Pfam" id="PF10119"/>
    </source>
</evidence>
<keyword evidence="3" id="KW-1185">Reference proteome</keyword>
<dbReference type="OrthoDB" id="323463at2"/>
<evidence type="ECO:0000313" key="3">
    <source>
        <dbReference type="Proteomes" id="UP000257067"/>
    </source>
</evidence>
<dbReference type="SUPFAM" id="SSF53335">
    <property type="entry name" value="S-adenosyl-L-methionine-dependent methyltransferases"/>
    <property type="match status" value="1"/>
</dbReference>
<sequence length="512" mass="58944">MHSWSQGYVTDISYTKGYYSTLNPLRIKLCFLAQGLMPPKIKNACELGFGQGISLNFNATNPTITWYGTDFNPSQAAFARHLSEISQTSLNVYDDSFEEFLNRDLPEFDFICLHGIYSWVSYKVREQIAEFISKKLRYGGVVMVSYNTQGGWAAISPLRDLIRAYSNYITPVGQTSSVRTREGLEFIEEFMKLPSAETITNPQISSMLQTLNKMDNTYLAHELCNENQVAFNFLQIGEEMERAKLQFGTYASFSDHLSNIQLSEQEREMLQRVSYSRPVYEMLKDLMFATSFRSDYWVRGAVSLSIPQCMEELLKLRVVLTVPYSQINYTLNTRRGVLNLNENFYAPIFELLKENVPVEVVQIKEHLSKKLKREIVYNELVEALIALTSKECIKLAQDDEVIANSKPYTQRLNAHILQEALKTPDYIHHLISPVTGEGVVLNRFELLFVYAYLNKGKKAGWADYVYELLSSHKEKIIKEGKELNENETKAELASQEEKIKEWIPVFEKLGFF</sequence>
<feature type="domain" description="Methyltransferase regulatory" evidence="1">
    <location>
        <begin position="216"/>
        <end position="299"/>
    </location>
</feature>
<evidence type="ECO:0000313" key="2">
    <source>
        <dbReference type="EMBL" id="RDU70146.1"/>
    </source>
</evidence>
<dbReference type="AlphaFoldDB" id="A0A3D8IYT1"/>
<gene>
    <name evidence="2" type="ORF">CQA62_01685</name>
</gene>
<organism evidence="2 3">
    <name type="scientific">Helicobacter cholecystus</name>
    <dbReference type="NCBI Taxonomy" id="45498"/>
    <lineage>
        <taxon>Bacteria</taxon>
        <taxon>Pseudomonadati</taxon>
        <taxon>Campylobacterota</taxon>
        <taxon>Epsilonproteobacteria</taxon>
        <taxon>Campylobacterales</taxon>
        <taxon>Helicobacteraceae</taxon>
        <taxon>Helicobacter</taxon>
    </lineage>
</organism>
<dbReference type="InterPro" id="IPR018773">
    <property type="entry name" value="MeTrfase_reg_dom_prd"/>
</dbReference>
<reference evidence="2 3" key="1">
    <citation type="submission" date="2018-04" db="EMBL/GenBank/DDBJ databases">
        <title>Novel Campyloabacter and Helicobacter Species and Strains.</title>
        <authorList>
            <person name="Mannion A.J."/>
            <person name="Shen Z."/>
            <person name="Fox J.G."/>
        </authorList>
    </citation>
    <scope>NUCLEOTIDE SEQUENCE [LARGE SCALE GENOMIC DNA]</scope>
    <source>
        <strain evidence="2 3">ATCC 700242</strain>
    </source>
</reference>
<dbReference type="Gene3D" id="3.40.50.150">
    <property type="entry name" value="Vaccinia Virus protein VP39"/>
    <property type="match status" value="1"/>
</dbReference>
<dbReference type="EMBL" id="NXLU01000001">
    <property type="protein sequence ID" value="RDU70146.1"/>
    <property type="molecule type" value="Genomic_DNA"/>
</dbReference>
<comment type="caution">
    <text evidence="2">The sequence shown here is derived from an EMBL/GenBank/DDBJ whole genome shotgun (WGS) entry which is preliminary data.</text>
</comment>
<dbReference type="Proteomes" id="UP000257067">
    <property type="component" value="Unassembled WGS sequence"/>
</dbReference>
<dbReference type="RefSeq" id="WP_104724126.1">
    <property type="nucleotide sequence ID" value="NZ_FZNE01000002.1"/>
</dbReference>
<protein>
    <recommendedName>
        <fullName evidence="1">Methyltransferase regulatory domain-containing protein</fullName>
    </recommendedName>
</protein>
<accession>A0A3D8IYT1</accession>
<dbReference type="Pfam" id="PF10119">
    <property type="entry name" value="MethyTransf_Reg"/>
    <property type="match status" value="1"/>
</dbReference>